<sequence>MPQRSRWNVSVPEVDIPTYLFGDPAVRDAAIIGVRKDHEEYPRAYVVAAPETPVTADDIVQFVNNRVFTIKSLTGGVAFTNIIPRSPVRSTRY</sequence>
<dbReference type="Gene3D" id="3.30.300.30">
    <property type="match status" value="1"/>
</dbReference>
<evidence type="ECO:0000259" key="1">
    <source>
        <dbReference type="Pfam" id="PF13193"/>
    </source>
</evidence>
<dbReference type="InterPro" id="IPR025110">
    <property type="entry name" value="AMP-bd_C"/>
</dbReference>
<protein>
    <recommendedName>
        <fullName evidence="1">AMP-binding enzyme C-terminal domain-containing protein</fullName>
    </recommendedName>
</protein>
<proteinExistence type="predicted"/>
<dbReference type="SUPFAM" id="SSF56801">
    <property type="entry name" value="Acetyl-CoA synthetase-like"/>
    <property type="match status" value="1"/>
</dbReference>
<reference evidence="3" key="1">
    <citation type="submission" date="2019-04" db="EMBL/GenBank/DDBJ databases">
        <title>Friends and foes A comparative genomics studyof 23 Aspergillus species from section Flavi.</title>
        <authorList>
            <consortium name="DOE Joint Genome Institute"/>
            <person name="Kjaerbolling I."/>
            <person name="Vesth T."/>
            <person name="Frisvad J.C."/>
            <person name="Nybo J.L."/>
            <person name="Theobald S."/>
            <person name="Kildgaard S."/>
            <person name="Isbrandt T."/>
            <person name="Kuo A."/>
            <person name="Sato A."/>
            <person name="Lyhne E.K."/>
            <person name="Kogle M.E."/>
            <person name="Wiebenga A."/>
            <person name="Kun R.S."/>
            <person name="Lubbers R.J."/>
            <person name="Makela M.R."/>
            <person name="Barry K."/>
            <person name="Chovatia M."/>
            <person name="Clum A."/>
            <person name="Daum C."/>
            <person name="Haridas S."/>
            <person name="He G."/>
            <person name="LaButti K."/>
            <person name="Lipzen A."/>
            <person name="Mondo S."/>
            <person name="Riley R."/>
            <person name="Salamov A."/>
            <person name="Simmons B.A."/>
            <person name="Magnuson J.K."/>
            <person name="Henrissat B."/>
            <person name="Mortensen U.H."/>
            <person name="Larsen T.O."/>
            <person name="Devries R.P."/>
            <person name="Grigoriev I.V."/>
            <person name="Machida M."/>
            <person name="Baker S.E."/>
            <person name="Andersen M.R."/>
        </authorList>
    </citation>
    <scope>NUCLEOTIDE SEQUENCE [LARGE SCALE GENOMIC DNA]</scope>
    <source>
        <strain evidence="3">CBS 130017</strain>
    </source>
</reference>
<dbReference type="AlphaFoldDB" id="A0A5N6XAQ4"/>
<dbReference type="EMBL" id="ML741774">
    <property type="protein sequence ID" value="KAE8330324.1"/>
    <property type="molecule type" value="Genomic_DNA"/>
</dbReference>
<evidence type="ECO:0000313" key="2">
    <source>
        <dbReference type="EMBL" id="KAE8330324.1"/>
    </source>
</evidence>
<name>A0A5N6XAQ4_9EURO</name>
<accession>A0A5N6XAQ4</accession>
<evidence type="ECO:0000313" key="3">
    <source>
        <dbReference type="Proteomes" id="UP000325945"/>
    </source>
</evidence>
<dbReference type="Proteomes" id="UP000325945">
    <property type="component" value="Unassembled WGS sequence"/>
</dbReference>
<dbReference type="InterPro" id="IPR045851">
    <property type="entry name" value="AMP-bd_C_sf"/>
</dbReference>
<gene>
    <name evidence="2" type="ORF">BDV39DRAFT_170481</name>
</gene>
<dbReference type="Pfam" id="PF13193">
    <property type="entry name" value="AMP-binding_C"/>
    <property type="match status" value="1"/>
</dbReference>
<feature type="domain" description="AMP-binding enzyme C-terminal" evidence="1">
    <location>
        <begin position="22"/>
        <end position="85"/>
    </location>
</feature>
<keyword evidence="3" id="KW-1185">Reference proteome</keyword>
<organism evidence="2 3">
    <name type="scientific">Aspergillus sergii</name>
    <dbReference type="NCBI Taxonomy" id="1034303"/>
    <lineage>
        <taxon>Eukaryota</taxon>
        <taxon>Fungi</taxon>
        <taxon>Dikarya</taxon>
        <taxon>Ascomycota</taxon>
        <taxon>Pezizomycotina</taxon>
        <taxon>Eurotiomycetes</taxon>
        <taxon>Eurotiomycetidae</taxon>
        <taxon>Eurotiales</taxon>
        <taxon>Aspergillaceae</taxon>
        <taxon>Aspergillus</taxon>
        <taxon>Aspergillus subgen. Circumdati</taxon>
    </lineage>
</organism>